<feature type="transmembrane region" description="Helical" evidence="5">
    <location>
        <begin position="6"/>
        <end position="27"/>
    </location>
</feature>
<dbReference type="EMBL" id="UINC01073166">
    <property type="protein sequence ID" value="SVC09343.1"/>
    <property type="molecule type" value="Genomic_DNA"/>
</dbReference>
<proteinExistence type="predicted"/>
<evidence type="ECO:0008006" key="7">
    <source>
        <dbReference type="Google" id="ProtNLM"/>
    </source>
</evidence>
<dbReference type="AlphaFoldDB" id="A0A382JE21"/>
<organism evidence="6">
    <name type="scientific">marine metagenome</name>
    <dbReference type="NCBI Taxonomy" id="408172"/>
    <lineage>
        <taxon>unclassified sequences</taxon>
        <taxon>metagenomes</taxon>
        <taxon>ecological metagenomes</taxon>
    </lineage>
</organism>
<accession>A0A382JE21</accession>
<keyword evidence="3 5" id="KW-1133">Transmembrane helix</keyword>
<comment type="subcellular location">
    <subcellularLocation>
        <location evidence="1">Membrane</location>
        <topology evidence="1">Multi-pass membrane protein</topology>
    </subcellularLocation>
</comment>
<dbReference type="InterPro" id="IPR035906">
    <property type="entry name" value="MetI-like_sf"/>
</dbReference>
<evidence type="ECO:0000256" key="3">
    <source>
        <dbReference type="ARBA" id="ARBA00022989"/>
    </source>
</evidence>
<dbReference type="SUPFAM" id="SSF161098">
    <property type="entry name" value="MetI-like"/>
    <property type="match status" value="1"/>
</dbReference>
<feature type="non-terminal residue" evidence="6">
    <location>
        <position position="72"/>
    </location>
</feature>
<dbReference type="Gene3D" id="1.10.3720.10">
    <property type="entry name" value="MetI-like"/>
    <property type="match status" value="1"/>
</dbReference>
<keyword evidence="2 5" id="KW-0812">Transmembrane</keyword>
<protein>
    <recommendedName>
        <fullName evidence="7">ABC transmembrane type-1 domain-containing protein</fullName>
    </recommendedName>
</protein>
<name>A0A382JE21_9ZZZZ</name>
<evidence type="ECO:0000256" key="1">
    <source>
        <dbReference type="ARBA" id="ARBA00004141"/>
    </source>
</evidence>
<evidence type="ECO:0000256" key="5">
    <source>
        <dbReference type="SAM" id="Phobius"/>
    </source>
</evidence>
<dbReference type="GO" id="GO:0016020">
    <property type="term" value="C:membrane"/>
    <property type="evidence" value="ECO:0007669"/>
    <property type="project" value="UniProtKB-SubCell"/>
</dbReference>
<sequence length="72" mass="8381">MNYKYAINLLAIVTVILWLIPVIWVAINSIKPTKVINAPIPTFYSFTPTMGHYTELFERFQFDRAIFNSLIT</sequence>
<evidence type="ECO:0000256" key="2">
    <source>
        <dbReference type="ARBA" id="ARBA00022692"/>
    </source>
</evidence>
<gene>
    <name evidence="6" type="ORF">METZ01_LOCUS262197</name>
</gene>
<reference evidence="6" key="1">
    <citation type="submission" date="2018-05" db="EMBL/GenBank/DDBJ databases">
        <authorList>
            <person name="Lanie J.A."/>
            <person name="Ng W.-L."/>
            <person name="Kazmierczak K.M."/>
            <person name="Andrzejewski T.M."/>
            <person name="Davidsen T.M."/>
            <person name="Wayne K.J."/>
            <person name="Tettelin H."/>
            <person name="Glass J.I."/>
            <person name="Rusch D."/>
            <person name="Podicherti R."/>
            <person name="Tsui H.-C.T."/>
            <person name="Winkler M.E."/>
        </authorList>
    </citation>
    <scope>NUCLEOTIDE SEQUENCE</scope>
</reference>
<evidence type="ECO:0000313" key="6">
    <source>
        <dbReference type="EMBL" id="SVC09343.1"/>
    </source>
</evidence>
<keyword evidence="4 5" id="KW-0472">Membrane</keyword>
<evidence type="ECO:0000256" key="4">
    <source>
        <dbReference type="ARBA" id="ARBA00023136"/>
    </source>
</evidence>